<dbReference type="Proteomes" id="UP000240883">
    <property type="component" value="Unassembled WGS sequence"/>
</dbReference>
<evidence type="ECO:0000256" key="1">
    <source>
        <dbReference type="SAM" id="MobiDB-lite"/>
    </source>
</evidence>
<feature type="compositionally biased region" description="Polar residues" evidence="1">
    <location>
        <begin position="54"/>
        <end position="70"/>
    </location>
</feature>
<feature type="region of interest" description="Disordered" evidence="1">
    <location>
        <begin position="53"/>
        <end position="83"/>
    </location>
</feature>
<dbReference type="AlphaFoldDB" id="A0A2T2NYD5"/>
<evidence type="ECO:0000313" key="3">
    <source>
        <dbReference type="Proteomes" id="UP000240883"/>
    </source>
</evidence>
<dbReference type="EMBL" id="KZ678132">
    <property type="protein sequence ID" value="PSN70435.1"/>
    <property type="molecule type" value="Genomic_DNA"/>
</dbReference>
<accession>A0A2T2NYD5</accession>
<organism evidence="2 3">
    <name type="scientific">Corynespora cassiicola Philippines</name>
    <dbReference type="NCBI Taxonomy" id="1448308"/>
    <lineage>
        <taxon>Eukaryota</taxon>
        <taxon>Fungi</taxon>
        <taxon>Dikarya</taxon>
        <taxon>Ascomycota</taxon>
        <taxon>Pezizomycotina</taxon>
        <taxon>Dothideomycetes</taxon>
        <taxon>Pleosporomycetidae</taxon>
        <taxon>Pleosporales</taxon>
        <taxon>Corynesporascaceae</taxon>
        <taxon>Corynespora</taxon>
    </lineage>
</organism>
<feature type="region of interest" description="Disordered" evidence="1">
    <location>
        <begin position="1"/>
        <end position="36"/>
    </location>
</feature>
<evidence type="ECO:0000313" key="2">
    <source>
        <dbReference type="EMBL" id="PSN70435.1"/>
    </source>
</evidence>
<keyword evidence="3" id="KW-1185">Reference proteome</keyword>
<protein>
    <submittedName>
        <fullName evidence="2">Uncharacterized protein</fullName>
    </submittedName>
</protein>
<name>A0A2T2NYD5_CORCC</name>
<sequence length="125" mass="13859">MQVTRCHSLRTRPRPRPPSPQPCMHARNLPASAQKPQTCIQTPVSPILFLEGQANRQSKTPQGSVCTQGPNALPKPPTSNLQNKTQTFCKRLFLTRHRPPSSPSALPPPRKPSAVFLLFFSTQTL</sequence>
<reference evidence="2 3" key="1">
    <citation type="journal article" date="2018" name="Front. Microbiol.">
        <title>Genome-Wide Analysis of Corynespora cassiicola Leaf Fall Disease Putative Effectors.</title>
        <authorList>
            <person name="Lopez D."/>
            <person name="Ribeiro S."/>
            <person name="Label P."/>
            <person name="Fumanal B."/>
            <person name="Venisse J.S."/>
            <person name="Kohler A."/>
            <person name="de Oliveira R.R."/>
            <person name="Labutti K."/>
            <person name="Lipzen A."/>
            <person name="Lail K."/>
            <person name="Bauer D."/>
            <person name="Ohm R.A."/>
            <person name="Barry K.W."/>
            <person name="Spatafora J."/>
            <person name="Grigoriev I.V."/>
            <person name="Martin F.M."/>
            <person name="Pujade-Renaud V."/>
        </authorList>
    </citation>
    <scope>NUCLEOTIDE SEQUENCE [LARGE SCALE GENOMIC DNA]</scope>
    <source>
        <strain evidence="2 3">Philippines</strain>
    </source>
</reference>
<proteinExistence type="predicted"/>
<gene>
    <name evidence="2" type="ORF">BS50DRAFT_312511</name>
</gene>